<proteinExistence type="predicted"/>
<organism evidence="1 2">
    <name type="scientific">Eikenella corrodens ATCC 23834</name>
    <dbReference type="NCBI Taxonomy" id="546274"/>
    <lineage>
        <taxon>Bacteria</taxon>
        <taxon>Pseudomonadati</taxon>
        <taxon>Pseudomonadota</taxon>
        <taxon>Betaproteobacteria</taxon>
        <taxon>Neisseriales</taxon>
        <taxon>Neisseriaceae</taxon>
        <taxon>Eikenella</taxon>
    </lineage>
</organism>
<evidence type="ECO:0000313" key="1">
    <source>
        <dbReference type="EMBL" id="EEG23587.1"/>
    </source>
</evidence>
<dbReference type="AlphaFoldDB" id="C0DWI5"/>
<sequence>MCSAAIVRQALSAKFVSISLRLPDFIDIYQYIIAIGWLFAADYFGN</sequence>
<dbReference type="HOGENOM" id="CLU_3183142_0_0_4"/>
<evidence type="ECO:0000313" key="2">
    <source>
        <dbReference type="Proteomes" id="UP000005837"/>
    </source>
</evidence>
<accession>C0DWI5</accession>
<name>C0DWI5_EIKCO</name>
<dbReference type="Proteomes" id="UP000005837">
    <property type="component" value="Unassembled WGS sequence"/>
</dbReference>
<dbReference type="EMBL" id="ACEA01000035">
    <property type="protein sequence ID" value="EEG23587.1"/>
    <property type="molecule type" value="Genomic_DNA"/>
</dbReference>
<gene>
    <name evidence="1" type="ORF">EIKCOROL_01737</name>
</gene>
<comment type="caution">
    <text evidence="1">The sequence shown here is derived from an EMBL/GenBank/DDBJ whole genome shotgun (WGS) entry which is preliminary data.</text>
</comment>
<protein>
    <submittedName>
        <fullName evidence="1">Uncharacterized protein</fullName>
    </submittedName>
</protein>
<reference evidence="1 2" key="1">
    <citation type="submission" date="2009-01" db="EMBL/GenBank/DDBJ databases">
        <authorList>
            <person name="Fulton L."/>
            <person name="Clifton S."/>
            <person name="Chinwalla A.T."/>
            <person name="Mitreva M."/>
            <person name="Sodergren E."/>
            <person name="Weinstock G."/>
            <person name="Clifton S."/>
            <person name="Dooling D.J."/>
            <person name="Fulton B."/>
            <person name="Minx P."/>
            <person name="Pepin K.H."/>
            <person name="Johnson M."/>
            <person name="Bhonagiri V."/>
            <person name="Nash W.E."/>
            <person name="Mardis E.R."/>
            <person name="Wilson R.K."/>
        </authorList>
    </citation>
    <scope>NUCLEOTIDE SEQUENCE [LARGE SCALE GENOMIC DNA]</scope>
    <source>
        <strain evidence="1 2">ATCC 23834</strain>
    </source>
</reference>